<dbReference type="Pfam" id="PF19891">
    <property type="entry name" value="DUF6364"/>
    <property type="match status" value="1"/>
</dbReference>
<dbReference type="Gene3D" id="1.10.1220.10">
    <property type="entry name" value="Met repressor-like"/>
    <property type="match status" value="1"/>
</dbReference>
<dbReference type="SUPFAM" id="SSF47598">
    <property type="entry name" value="Ribbon-helix-helix"/>
    <property type="match status" value="1"/>
</dbReference>
<dbReference type="RefSeq" id="WP_139067115.1">
    <property type="nucleotide sequence ID" value="NZ_CP040812.1"/>
</dbReference>
<dbReference type="GO" id="GO:0006355">
    <property type="term" value="P:regulation of DNA-templated transcription"/>
    <property type="evidence" value="ECO:0007669"/>
    <property type="project" value="InterPro"/>
</dbReference>
<evidence type="ECO:0000313" key="2">
    <source>
        <dbReference type="Proteomes" id="UP000309016"/>
    </source>
</evidence>
<dbReference type="AlphaFoldDB" id="A0A5B7X508"/>
<keyword evidence="2" id="KW-1185">Reference proteome</keyword>
<proteinExistence type="predicted"/>
<dbReference type="InterPro" id="IPR045944">
    <property type="entry name" value="DUF6364"/>
</dbReference>
<dbReference type="KEGG" id="afla:FHG64_14680"/>
<dbReference type="EMBL" id="CP040812">
    <property type="protein sequence ID" value="QCY70544.1"/>
    <property type="molecule type" value="Genomic_DNA"/>
</dbReference>
<gene>
    <name evidence="1" type="ORF">FHG64_14680</name>
</gene>
<accession>A0A5B7X508</accession>
<evidence type="ECO:0000313" key="1">
    <source>
        <dbReference type="EMBL" id="QCY70544.1"/>
    </source>
</evidence>
<dbReference type="InterPro" id="IPR010985">
    <property type="entry name" value="Ribbon_hlx_hlx"/>
</dbReference>
<sequence>MKVTVTFKLDKELLEELKKQAKRNKRSLNNYVELILSKVVEKQPNDDTVEALDEALNNKDLKPITDIDKFLNSTK</sequence>
<reference evidence="1 2" key="1">
    <citation type="submission" date="2019-06" db="EMBL/GenBank/DDBJ databases">
        <title>Complete genome sequence of Antarcticibacterium flavum KCTC 52984T from an Antarctic marine sediment.</title>
        <authorList>
            <person name="Lee Y.M."/>
            <person name="Shin S.C."/>
        </authorList>
    </citation>
    <scope>NUCLEOTIDE SEQUENCE [LARGE SCALE GENOMIC DNA]</scope>
    <source>
        <strain evidence="1 2">KCTC 52984</strain>
    </source>
</reference>
<dbReference type="Proteomes" id="UP000309016">
    <property type="component" value="Chromosome"/>
</dbReference>
<protein>
    <submittedName>
        <fullName evidence="1">TraY domain-containing protein</fullName>
    </submittedName>
</protein>
<organism evidence="1 2">
    <name type="scientific">Antarcticibacterium flavum</name>
    <dbReference type="NCBI Taxonomy" id="2058175"/>
    <lineage>
        <taxon>Bacteria</taxon>
        <taxon>Pseudomonadati</taxon>
        <taxon>Bacteroidota</taxon>
        <taxon>Flavobacteriia</taxon>
        <taxon>Flavobacteriales</taxon>
        <taxon>Flavobacteriaceae</taxon>
        <taxon>Antarcticibacterium</taxon>
    </lineage>
</organism>
<dbReference type="InterPro" id="IPR013321">
    <property type="entry name" value="Arc_rbn_hlx_hlx"/>
</dbReference>
<name>A0A5B7X508_9FLAO</name>